<dbReference type="GO" id="GO:0004315">
    <property type="term" value="F:3-oxoacyl-[acyl-carrier-protein] synthase activity"/>
    <property type="evidence" value="ECO:0007669"/>
    <property type="project" value="InterPro"/>
</dbReference>
<dbReference type="Pfam" id="PF08545">
    <property type="entry name" value="ACP_syn_III"/>
    <property type="match status" value="1"/>
</dbReference>
<comment type="subunit">
    <text evidence="9">Homodimer.</text>
</comment>
<name>A0A1H3I7I0_9FIRM</name>
<dbReference type="UniPathway" id="UPA00094"/>
<keyword evidence="5 9" id="KW-0276">Fatty acid metabolism</keyword>
<keyword evidence="13" id="KW-1185">Reference proteome</keyword>
<feature type="active site" evidence="9">
    <location>
        <position position="242"/>
    </location>
</feature>
<dbReference type="CDD" id="cd00830">
    <property type="entry name" value="KAS_III"/>
    <property type="match status" value="1"/>
</dbReference>
<dbReference type="eggNOG" id="COG0332">
    <property type="taxonomic scope" value="Bacteria"/>
</dbReference>
<dbReference type="InterPro" id="IPR016039">
    <property type="entry name" value="Thiolase-like"/>
</dbReference>
<keyword evidence="8 9" id="KW-0012">Acyltransferase</keyword>
<keyword evidence="6 9" id="KW-0443">Lipid metabolism</keyword>
<comment type="pathway">
    <text evidence="9">Lipid metabolism; fatty acid biosynthesis.</text>
</comment>
<dbReference type="Proteomes" id="UP000183918">
    <property type="component" value="Unassembled WGS sequence"/>
</dbReference>
<protein>
    <recommendedName>
        <fullName evidence="9">Beta-ketoacyl-[acyl-carrier-protein] synthase III</fullName>
        <shortName evidence="9">Beta-ketoacyl-ACP synthase III</shortName>
        <shortName evidence="9">KAS III</shortName>
        <ecNumber evidence="9">2.3.1.180</ecNumber>
    </recommendedName>
    <alternativeName>
        <fullName evidence="9">3-oxoacyl-[acyl-carrier-protein] synthase 3</fullName>
    </alternativeName>
    <alternativeName>
        <fullName evidence="9">3-oxoacyl-[acyl-carrier-protein] synthase III</fullName>
    </alternativeName>
</protein>
<gene>
    <name evidence="9" type="primary">fabH</name>
    <name evidence="12" type="ORF">SAMN02910414_01061</name>
</gene>
<evidence type="ECO:0000256" key="5">
    <source>
        <dbReference type="ARBA" id="ARBA00022832"/>
    </source>
</evidence>
<evidence type="ECO:0000256" key="4">
    <source>
        <dbReference type="ARBA" id="ARBA00022679"/>
    </source>
</evidence>
<dbReference type="HAMAP" id="MF_01815">
    <property type="entry name" value="FabH"/>
    <property type="match status" value="1"/>
</dbReference>
<keyword evidence="7 9" id="KW-0275">Fatty acid biosynthesis</keyword>
<dbReference type="PANTHER" id="PTHR34069">
    <property type="entry name" value="3-OXOACYL-[ACYL-CARRIER-PROTEIN] SYNTHASE 3"/>
    <property type="match status" value="1"/>
</dbReference>
<dbReference type="Gene3D" id="3.40.47.10">
    <property type="match status" value="1"/>
</dbReference>
<sequence length="315" mass="34219">MKGINIVSTGRCLPEKVIDNDALSTFVDTSDEWIYTRTGIKMRHKCEEESNTFLACGAAKEALKKAKVKENIDENDIGVVIVATTTGDNAFPSTACMVAKELGLSNEIIAFDISAACSGFVYGLEIVRGLLTNSSKKYGLLIGSEQISKIMDYNDRTTCVLFGDGAGAAVIKLDESLYVHKAYASGNFEGLNCSGVGKDNNYLHMDGKAVFKAAVTAFDQAIKDALEEANLTLEDIDHVVCHQANVRIINHVANKHKESKDKFYVNIDRYANTSAASIPIALDELYENNKIKKGQKVLLVAFGAGFTWSSAIYTA</sequence>
<evidence type="ECO:0000256" key="1">
    <source>
        <dbReference type="ARBA" id="ARBA00008642"/>
    </source>
</evidence>
<organism evidence="12 13">
    <name type="scientific">Lachnobacterium bovis DSM 14045</name>
    <dbReference type="NCBI Taxonomy" id="1122142"/>
    <lineage>
        <taxon>Bacteria</taxon>
        <taxon>Bacillati</taxon>
        <taxon>Bacillota</taxon>
        <taxon>Clostridia</taxon>
        <taxon>Lachnospirales</taxon>
        <taxon>Lachnospiraceae</taxon>
        <taxon>Lachnobacterium</taxon>
    </lineage>
</organism>
<reference evidence="12 13" key="1">
    <citation type="submission" date="2016-10" db="EMBL/GenBank/DDBJ databases">
        <authorList>
            <person name="de Groot N.N."/>
        </authorList>
    </citation>
    <scope>NUCLEOTIDE SEQUENCE [LARGE SCALE GENOMIC DNA]</scope>
    <source>
        <strain evidence="12 13">DSM 14045</strain>
    </source>
</reference>
<feature type="domain" description="Beta-ketoacyl-[acyl-carrier-protein] synthase III C-terminal" evidence="10">
    <location>
        <begin position="226"/>
        <end position="313"/>
    </location>
</feature>
<dbReference type="NCBIfam" id="TIGR00747">
    <property type="entry name" value="fabH"/>
    <property type="match status" value="1"/>
</dbReference>
<evidence type="ECO:0000256" key="7">
    <source>
        <dbReference type="ARBA" id="ARBA00023160"/>
    </source>
</evidence>
<dbReference type="AlphaFoldDB" id="A0A1H3I7I0"/>
<dbReference type="NCBIfam" id="NF006829">
    <property type="entry name" value="PRK09352.1"/>
    <property type="match status" value="1"/>
</dbReference>
<dbReference type="EC" id="2.3.1.180" evidence="9"/>
<dbReference type="InterPro" id="IPR013751">
    <property type="entry name" value="ACP_syn_III_N"/>
</dbReference>
<feature type="active site" evidence="9">
    <location>
        <position position="272"/>
    </location>
</feature>
<keyword evidence="4 9" id="KW-0808">Transferase</keyword>
<dbReference type="OrthoDB" id="9815506at2"/>
<evidence type="ECO:0000256" key="3">
    <source>
        <dbReference type="ARBA" id="ARBA00022516"/>
    </source>
</evidence>
<evidence type="ECO:0000256" key="6">
    <source>
        <dbReference type="ARBA" id="ARBA00023098"/>
    </source>
</evidence>
<evidence type="ECO:0000259" key="10">
    <source>
        <dbReference type="Pfam" id="PF08541"/>
    </source>
</evidence>
<dbReference type="SUPFAM" id="SSF53901">
    <property type="entry name" value="Thiolase-like"/>
    <property type="match status" value="1"/>
</dbReference>
<dbReference type="EMBL" id="FNPG01000011">
    <property type="protein sequence ID" value="SDY23078.1"/>
    <property type="molecule type" value="Genomic_DNA"/>
</dbReference>
<keyword evidence="3 9" id="KW-0444">Lipid biosynthesis</keyword>
<feature type="region of interest" description="ACP-binding" evidence="9">
    <location>
        <begin position="243"/>
        <end position="247"/>
    </location>
</feature>
<proteinExistence type="inferred from homology"/>
<evidence type="ECO:0000259" key="11">
    <source>
        <dbReference type="Pfam" id="PF08545"/>
    </source>
</evidence>
<comment type="catalytic activity">
    <reaction evidence="9">
        <text>malonyl-[ACP] + acetyl-CoA + H(+) = 3-oxobutanoyl-[ACP] + CO2 + CoA</text>
        <dbReference type="Rhea" id="RHEA:12080"/>
        <dbReference type="Rhea" id="RHEA-COMP:9623"/>
        <dbReference type="Rhea" id="RHEA-COMP:9625"/>
        <dbReference type="ChEBI" id="CHEBI:15378"/>
        <dbReference type="ChEBI" id="CHEBI:16526"/>
        <dbReference type="ChEBI" id="CHEBI:57287"/>
        <dbReference type="ChEBI" id="CHEBI:57288"/>
        <dbReference type="ChEBI" id="CHEBI:78449"/>
        <dbReference type="ChEBI" id="CHEBI:78450"/>
        <dbReference type="EC" id="2.3.1.180"/>
    </reaction>
</comment>
<accession>A0A1H3I7I0</accession>
<comment type="subcellular location">
    <subcellularLocation>
        <location evidence="9">Cytoplasm</location>
    </subcellularLocation>
</comment>
<dbReference type="GO" id="GO:0033818">
    <property type="term" value="F:beta-ketoacyl-acyl-carrier-protein synthase III activity"/>
    <property type="evidence" value="ECO:0007669"/>
    <property type="project" value="UniProtKB-UniRule"/>
</dbReference>
<evidence type="ECO:0000313" key="13">
    <source>
        <dbReference type="Proteomes" id="UP000183918"/>
    </source>
</evidence>
<keyword evidence="2 9" id="KW-0963">Cytoplasm</keyword>
<feature type="domain" description="Beta-ketoacyl-[acyl-carrier-protein] synthase III N-terminal" evidence="11">
    <location>
        <begin position="111"/>
        <end position="174"/>
    </location>
</feature>
<dbReference type="GO" id="GO:0044550">
    <property type="term" value="P:secondary metabolite biosynthetic process"/>
    <property type="evidence" value="ECO:0007669"/>
    <property type="project" value="TreeGrafter"/>
</dbReference>
<dbReference type="PANTHER" id="PTHR34069:SF2">
    <property type="entry name" value="BETA-KETOACYL-[ACYL-CARRIER-PROTEIN] SYNTHASE III"/>
    <property type="match status" value="1"/>
</dbReference>
<dbReference type="InterPro" id="IPR004655">
    <property type="entry name" value="FabH"/>
</dbReference>
<evidence type="ECO:0000256" key="9">
    <source>
        <dbReference type="HAMAP-Rule" id="MF_01815"/>
    </source>
</evidence>
<keyword evidence="9" id="KW-0511">Multifunctional enzyme</keyword>
<dbReference type="GO" id="GO:0005737">
    <property type="term" value="C:cytoplasm"/>
    <property type="evidence" value="ECO:0007669"/>
    <property type="project" value="UniProtKB-SubCell"/>
</dbReference>
<dbReference type="STRING" id="1122142.SAMN02910414_01061"/>
<comment type="function">
    <text evidence="9">Catalyzes the condensation reaction of fatty acid synthesis by the addition to an acyl acceptor of two carbons from malonyl-ACP. Catalyzes the first condensation reaction which initiates fatty acid synthesis and may therefore play a role in governing the total rate of fatty acid production. Possesses both acetoacetyl-ACP synthase and acetyl transacylase activities. Its substrate specificity determines the biosynthesis of branched-chain and/or straight-chain of fatty acids.</text>
</comment>
<dbReference type="InterPro" id="IPR013747">
    <property type="entry name" value="ACP_syn_III_C"/>
</dbReference>
<comment type="domain">
    <text evidence="9">The last Arg residue of the ACP-binding site is essential for the weak association between ACP/AcpP and FabH.</text>
</comment>
<feature type="active site" evidence="9">
    <location>
        <position position="117"/>
    </location>
</feature>
<dbReference type="RefSeq" id="WP_074716821.1">
    <property type="nucleotide sequence ID" value="NZ_FNPG01000011.1"/>
</dbReference>
<dbReference type="Pfam" id="PF08541">
    <property type="entry name" value="ACP_syn_III_C"/>
    <property type="match status" value="1"/>
</dbReference>
<evidence type="ECO:0000256" key="2">
    <source>
        <dbReference type="ARBA" id="ARBA00022490"/>
    </source>
</evidence>
<evidence type="ECO:0000313" key="12">
    <source>
        <dbReference type="EMBL" id="SDY23078.1"/>
    </source>
</evidence>
<dbReference type="GO" id="GO:0006633">
    <property type="term" value="P:fatty acid biosynthetic process"/>
    <property type="evidence" value="ECO:0007669"/>
    <property type="project" value="UniProtKB-UniRule"/>
</dbReference>
<comment type="similarity">
    <text evidence="1 9">Belongs to the thiolase-like superfamily. FabH family.</text>
</comment>
<evidence type="ECO:0000256" key="8">
    <source>
        <dbReference type="ARBA" id="ARBA00023315"/>
    </source>
</evidence>